<evidence type="ECO:0000256" key="5">
    <source>
        <dbReference type="ARBA" id="ARBA00022679"/>
    </source>
</evidence>
<evidence type="ECO:0000256" key="4">
    <source>
        <dbReference type="ARBA" id="ARBA00022603"/>
    </source>
</evidence>
<feature type="compositionally biased region" description="Polar residues" evidence="12">
    <location>
        <begin position="781"/>
        <end position="792"/>
    </location>
</feature>
<feature type="region of interest" description="Disordered" evidence="12">
    <location>
        <begin position="51"/>
        <end position="169"/>
    </location>
</feature>
<dbReference type="GO" id="GO:0006281">
    <property type="term" value="P:DNA repair"/>
    <property type="evidence" value="ECO:0007669"/>
    <property type="project" value="TreeGrafter"/>
</dbReference>
<keyword evidence="7 11" id="KW-0156">Chromatin regulator</keyword>
<feature type="region of interest" description="Disordered" evidence="12">
    <location>
        <begin position="624"/>
        <end position="664"/>
    </location>
</feature>
<comment type="subcellular location">
    <subcellularLocation>
        <location evidence="1 11">Nucleus</location>
    </subcellularLocation>
</comment>
<evidence type="ECO:0000256" key="6">
    <source>
        <dbReference type="ARBA" id="ARBA00022691"/>
    </source>
</evidence>
<evidence type="ECO:0000313" key="14">
    <source>
        <dbReference type="EMBL" id="TFK22041.1"/>
    </source>
</evidence>
<dbReference type="AlphaFoldDB" id="A0A5C3KNH2"/>
<dbReference type="FunFam" id="3.40.50.150:FF:000033">
    <property type="entry name" value="Histone-lysine N-methyltransferase, H3 lysine-79 specific"/>
    <property type="match status" value="1"/>
</dbReference>
<feature type="region of interest" description="Disordered" evidence="12">
    <location>
        <begin position="751"/>
        <end position="792"/>
    </location>
</feature>
<evidence type="ECO:0000256" key="9">
    <source>
        <dbReference type="ARBA" id="ARBA00029821"/>
    </source>
</evidence>
<dbReference type="Pfam" id="PF08123">
    <property type="entry name" value="DOT1"/>
    <property type="match status" value="1"/>
</dbReference>
<sequence>MLLASTTSHASTNLDFFSNRPGVMPSSSSSTTNVVVRKVVKQVNHRHSSVAASLFPPSSSSPATSCRSSPLSSPSTPAMKRKSLPADLSVASSDSAPDPKRMRGEVAKKTLKKRKRNASSKSSSRSTSARPQLEYVYHKDRSRSTSRLSSLPDDEPGHSTLSSPPPPKAPVVFKRVWRTDEEVQPETNLLNSSHVIQRLMKSYKAHFRNPCDPNDTSFEPHPTNYPYVELLYPNKGAVEKFALLVPKDKDHYNPIYDIEKTLCTLVQHYCTPEQQQLFGPIPRDWLSDIVIPESESDSDSEIPLAQKRALKIATPPIISASSSFSSLSSSTSGNKRGNMTLLRAFQRAVNTRDGPMFLNVMNDINSLLRQIKDGPPQLNLMRAPGTWTETGLPEKVLMRVIEENYQRCVGPNVPKLKKYEAFTSTVYGELMPNLVCKIVKQTGLKEGSLFLDLGSGVGNVVVQASLQTGCRSFGVELMKEPARVARTFLEQTQVRCKMWGLRMGEVELEEGDMLRSKRVDELLPQADVVLVDNKVFEESLNAAIKPKFLDLKDGAIVISLKPFANAANNRVTDRNLQDVATIFDVTVHDYPSGSVSWGINGGTYYMHRVDRTAYAEQLKRWETRKRRAPPLRKSSARASAASSKAATPAFDTRSERGTSAEVDLSSGAAQEELGFRVVVPSHRLAPAPEVEMSSAEEVATGEEDTLSEAVYVAEVDPSSRLGGSPDAIGSPEEDMSDVDASEVAVYFHASSQEDCTRSEDTTPLKVHMASELEKAHPTPATPASQGSNIVEH</sequence>
<dbReference type="GO" id="GO:0005634">
    <property type="term" value="C:nucleus"/>
    <property type="evidence" value="ECO:0007669"/>
    <property type="project" value="UniProtKB-SubCell"/>
</dbReference>
<protein>
    <recommendedName>
        <fullName evidence="3 11">Histone-lysine N-methyltransferase, H3 lysine-79 specific</fullName>
        <ecNumber evidence="2 11">2.1.1.360</ecNumber>
    </recommendedName>
    <alternativeName>
        <fullName evidence="9 11">Histone H3-K79 methyltransferase</fullName>
    </alternativeName>
</protein>
<feature type="domain" description="DOT1" evidence="13">
    <location>
        <begin position="296"/>
        <end position="622"/>
    </location>
</feature>
<evidence type="ECO:0000256" key="7">
    <source>
        <dbReference type="ARBA" id="ARBA00022853"/>
    </source>
</evidence>
<comment type="miscellaneous">
    <text evidence="11">In contrast to other lysine histone methyltransferases, it does not contain a SET domain, suggesting the existence of another mechanism for methylation of lysine residues of histones.</text>
</comment>
<dbReference type="SUPFAM" id="SSF53335">
    <property type="entry name" value="S-adenosyl-L-methionine-dependent methyltransferases"/>
    <property type="match status" value="1"/>
</dbReference>
<evidence type="ECO:0000256" key="3">
    <source>
        <dbReference type="ARBA" id="ARBA00020987"/>
    </source>
</evidence>
<dbReference type="EMBL" id="ML210251">
    <property type="protein sequence ID" value="TFK22041.1"/>
    <property type="molecule type" value="Genomic_DNA"/>
</dbReference>
<name>A0A5C3KNH2_COPMA</name>
<dbReference type="CDD" id="cd02440">
    <property type="entry name" value="AdoMet_MTases"/>
    <property type="match status" value="1"/>
</dbReference>
<dbReference type="GO" id="GO:0032259">
    <property type="term" value="P:methylation"/>
    <property type="evidence" value="ECO:0007669"/>
    <property type="project" value="UniProtKB-KW"/>
</dbReference>
<proteinExistence type="inferred from homology"/>
<feature type="region of interest" description="Disordered" evidence="12">
    <location>
        <begin position="13"/>
        <end position="32"/>
    </location>
</feature>
<feature type="compositionally biased region" description="Low complexity" evidence="12">
    <location>
        <begin position="18"/>
        <end position="32"/>
    </location>
</feature>
<reference evidence="14 15" key="1">
    <citation type="journal article" date="2019" name="Nat. Ecol. Evol.">
        <title>Megaphylogeny resolves global patterns of mushroom evolution.</title>
        <authorList>
            <person name="Varga T."/>
            <person name="Krizsan K."/>
            <person name="Foldi C."/>
            <person name="Dima B."/>
            <person name="Sanchez-Garcia M."/>
            <person name="Sanchez-Ramirez S."/>
            <person name="Szollosi G.J."/>
            <person name="Szarkandi J.G."/>
            <person name="Papp V."/>
            <person name="Albert L."/>
            <person name="Andreopoulos W."/>
            <person name="Angelini C."/>
            <person name="Antonin V."/>
            <person name="Barry K.W."/>
            <person name="Bougher N.L."/>
            <person name="Buchanan P."/>
            <person name="Buyck B."/>
            <person name="Bense V."/>
            <person name="Catcheside P."/>
            <person name="Chovatia M."/>
            <person name="Cooper J."/>
            <person name="Damon W."/>
            <person name="Desjardin D."/>
            <person name="Finy P."/>
            <person name="Geml J."/>
            <person name="Haridas S."/>
            <person name="Hughes K."/>
            <person name="Justo A."/>
            <person name="Karasinski D."/>
            <person name="Kautmanova I."/>
            <person name="Kiss B."/>
            <person name="Kocsube S."/>
            <person name="Kotiranta H."/>
            <person name="LaButti K.M."/>
            <person name="Lechner B.E."/>
            <person name="Liimatainen K."/>
            <person name="Lipzen A."/>
            <person name="Lukacs Z."/>
            <person name="Mihaltcheva S."/>
            <person name="Morgado L.N."/>
            <person name="Niskanen T."/>
            <person name="Noordeloos M.E."/>
            <person name="Ohm R.A."/>
            <person name="Ortiz-Santana B."/>
            <person name="Ovrebo C."/>
            <person name="Racz N."/>
            <person name="Riley R."/>
            <person name="Savchenko A."/>
            <person name="Shiryaev A."/>
            <person name="Soop K."/>
            <person name="Spirin V."/>
            <person name="Szebenyi C."/>
            <person name="Tomsovsky M."/>
            <person name="Tulloss R.E."/>
            <person name="Uehling J."/>
            <person name="Grigoriev I.V."/>
            <person name="Vagvolgyi C."/>
            <person name="Papp T."/>
            <person name="Martin F.M."/>
            <person name="Miettinen O."/>
            <person name="Hibbett D.S."/>
            <person name="Nagy L.G."/>
        </authorList>
    </citation>
    <scope>NUCLEOTIDE SEQUENCE [LARGE SCALE GENOMIC DNA]</scope>
    <source>
        <strain evidence="14 15">CBS 121175</strain>
    </source>
</reference>
<keyword evidence="15" id="KW-1185">Reference proteome</keyword>
<evidence type="ECO:0000313" key="15">
    <source>
        <dbReference type="Proteomes" id="UP000307440"/>
    </source>
</evidence>
<dbReference type="InterPro" id="IPR029063">
    <property type="entry name" value="SAM-dependent_MTases_sf"/>
</dbReference>
<dbReference type="PANTHER" id="PTHR21451">
    <property type="entry name" value="HISTONE H3 METHYLTRANSFERASE"/>
    <property type="match status" value="1"/>
</dbReference>
<dbReference type="GO" id="GO:0000077">
    <property type="term" value="P:DNA damage checkpoint signaling"/>
    <property type="evidence" value="ECO:0007669"/>
    <property type="project" value="TreeGrafter"/>
</dbReference>
<dbReference type="Gene3D" id="3.40.50.150">
    <property type="entry name" value="Vaccinia Virus protein VP39"/>
    <property type="match status" value="1"/>
</dbReference>
<dbReference type="OrthoDB" id="443402at2759"/>
<feature type="compositionally biased region" description="Low complexity" evidence="12">
    <location>
        <begin position="119"/>
        <end position="130"/>
    </location>
</feature>
<dbReference type="GO" id="GO:0140956">
    <property type="term" value="F:histone H3K79 trimethyltransferase activity"/>
    <property type="evidence" value="ECO:0007669"/>
    <property type="project" value="UniProtKB-EC"/>
</dbReference>
<feature type="compositionally biased region" description="Basic residues" evidence="12">
    <location>
        <begin position="109"/>
        <end position="118"/>
    </location>
</feature>
<feature type="compositionally biased region" description="Low complexity" evidence="12">
    <location>
        <begin position="51"/>
        <end position="78"/>
    </location>
</feature>
<comment type="catalytic activity">
    <reaction evidence="10 11">
        <text>L-lysyl(79)-[histone H3] + 3 S-adenosyl-L-methionine = N(6),N(6),N(6)-trimethyl-L-lysyl(79)-[histone H3] + 3 S-adenosyl-L-homocysteine + 3 H(+)</text>
        <dbReference type="Rhea" id="RHEA:60328"/>
        <dbReference type="Rhea" id="RHEA-COMP:15549"/>
        <dbReference type="Rhea" id="RHEA-COMP:15552"/>
        <dbReference type="ChEBI" id="CHEBI:15378"/>
        <dbReference type="ChEBI" id="CHEBI:29969"/>
        <dbReference type="ChEBI" id="CHEBI:57856"/>
        <dbReference type="ChEBI" id="CHEBI:59789"/>
        <dbReference type="ChEBI" id="CHEBI:61961"/>
        <dbReference type="EC" id="2.1.1.360"/>
    </reaction>
</comment>
<feature type="compositionally biased region" description="Basic and acidic residues" evidence="12">
    <location>
        <begin position="754"/>
        <end position="776"/>
    </location>
</feature>
<dbReference type="STRING" id="230819.A0A5C3KNH2"/>
<keyword evidence="5 11" id="KW-0808">Transferase</keyword>
<evidence type="ECO:0000256" key="10">
    <source>
        <dbReference type="ARBA" id="ARBA00047770"/>
    </source>
</evidence>
<organism evidence="14 15">
    <name type="scientific">Coprinopsis marcescibilis</name>
    <name type="common">Agaric fungus</name>
    <name type="synonym">Psathyrella marcescibilis</name>
    <dbReference type="NCBI Taxonomy" id="230819"/>
    <lineage>
        <taxon>Eukaryota</taxon>
        <taxon>Fungi</taxon>
        <taxon>Dikarya</taxon>
        <taxon>Basidiomycota</taxon>
        <taxon>Agaricomycotina</taxon>
        <taxon>Agaricomycetes</taxon>
        <taxon>Agaricomycetidae</taxon>
        <taxon>Agaricales</taxon>
        <taxon>Agaricineae</taxon>
        <taxon>Psathyrellaceae</taxon>
        <taxon>Coprinopsis</taxon>
    </lineage>
</organism>
<dbReference type="PROSITE" id="PS51569">
    <property type="entry name" value="DOT1"/>
    <property type="match status" value="1"/>
</dbReference>
<feature type="compositionally biased region" description="Low complexity" evidence="12">
    <location>
        <begin position="631"/>
        <end position="649"/>
    </location>
</feature>
<keyword evidence="4 11" id="KW-0489">Methyltransferase</keyword>
<evidence type="ECO:0000256" key="11">
    <source>
        <dbReference type="RuleBase" id="RU271113"/>
    </source>
</evidence>
<evidence type="ECO:0000256" key="2">
    <source>
        <dbReference type="ARBA" id="ARBA00012190"/>
    </source>
</evidence>
<dbReference type="PANTHER" id="PTHR21451:SF0">
    <property type="entry name" value="HISTONE-LYSINE N-METHYLTRANSFERASE, H3 LYSINE-79 SPECIFIC"/>
    <property type="match status" value="1"/>
</dbReference>
<evidence type="ECO:0000259" key="13">
    <source>
        <dbReference type="PROSITE" id="PS51569"/>
    </source>
</evidence>
<evidence type="ECO:0000256" key="8">
    <source>
        <dbReference type="ARBA" id="ARBA00023242"/>
    </source>
</evidence>
<evidence type="ECO:0000256" key="12">
    <source>
        <dbReference type="SAM" id="MobiDB-lite"/>
    </source>
</evidence>
<keyword evidence="8 11" id="KW-0539">Nucleus</keyword>
<comment type="activity regulation">
    <text evidence="11">Ubiquitination of histone H2B to form H2BK123ub1 is required for efficient DOT1 methyltransferase activity on histone H3.</text>
</comment>
<dbReference type="EC" id="2.1.1.360" evidence="2 11"/>
<keyword evidence="6 11" id="KW-0949">S-adenosyl-L-methionine</keyword>
<gene>
    <name evidence="14" type="ORF">FA15DRAFT_596786</name>
</gene>
<dbReference type="Proteomes" id="UP000307440">
    <property type="component" value="Unassembled WGS sequence"/>
</dbReference>
<comment type="function">
    <text evidence="11">Histone methyltransferase that specifically trimethylates histone H3 to form H3K79me3. This methylation is required for telomere silencing and for the pachytene checkpoint during the meiotic cell cycle by allowing the recruitment of RAD9 to double strand breaks. Nucleosomes are preferred as substrate compared to free histone.</text>
</comment>
<comment type="similarity">
    <text evidence="11">Belongs to the class I-like SAM-binding methyltransferase superfamily. DOT1 family.</text>
</comment>
<evidence type="ECO:0000256" key="1">
    <source>
        <dbReference type="ARBA" id="ARBA00004123"/>
    </source>
</evidence>
<dbReference type="InterPro" id="IPR030445">
    <property type="entry name" value="H3-K79_meTrfase"/>
</dbReference>
<feature type="compositionally biased region" description="Basic and acidic residues" evidence="12">
    <location>
        <begin position="97"/>
        <end position="108"/>
    </location>
</feature>
<accession>A0A5C3KNH2</accession>
<dbReference type="InterPro" id="IPR025789">
    <property type="entry name" value="DOT1_dom"/>
</dbReference>